<sequence>MARKNRPPKEPKVKKEKEKKPKKERPAKKRRQKETLLSEKKEQKSKGKLIKIGLPILLVILILAGAAFFILKSGMLSGGVKTSANEAELAEKKSRYTEAQTYYKQGDYYDASAMFTLLGDYEDSKTMAEKIKLASSYPAKGAGISEYIGCDVVNNYIACYKNYAEIEKALGVTETTTPAEATNSTGATADTTTEEDSKKTEETEKTEEKIEYDESTVATVVEMTDELMAAGNLVKCLNLPADHLMYGAHESLKRSADYGNQAAWKIQEGVKDGTYKPDGTSEVATEVKTLRDSMKSENDAFLQEVDALLSANLLDMIGYSNTGASMKRYSATIGAFYK</sequence>
<feature type="compositionally biased region" description="Basic and acidic residues" evidence="1">
    <location>
        <begin position="7"/>
        <end position="21"/>
    </location>
</feature>
<feature type="compositionally biased region" description="Basic and acidic residues" evidence="1">
    <location>
        <begin position="195"/>
        <end position="209"/>
    </location>
</feature>
<feature type="region of interest" description="Disordered" evidence="1">
    <location>
        <begin position="1"/>
        <end position="40"/>
    </location>
</feature>
<evidence type="ECO:0000256" key="2">
    <source>
        <dbReference type="SAM" id="Phobius"/>
    </source>
</evidence>
<feature type="region of interest" description="Disordered" evidence="1">
    <location>
        <begin position="174"/>
        <end position="210"/>
    </location>
</feature>
<comment type="caution">
    <text evidence="3">The sequence shown here is derived from an EMBL/GenBank/DDBJ whole genome shotgun (WGS) entry which is preliminary data.</text>
</comment>
<feature type="transmembrane region" description="Helical" evidence="2">
    <location>
        <begin position="49"/>
        <end position="71"/>
    </location>
</feature>
<keyword evidence="2" id="KW-1133">Transmembrane helix</keyword>
<reference evidence="3 4" key="1">
    <citation type="journal article" date="2020" name="mSystems">
        <title>Defining Genomic and Predicted Metabolic Features of the Acetobacterium Genus.</title>
        <authorList>
            <person name="Ross D.E."/>
            <person name="Marshall C.W."/>
            <person name="Gulliver D."/>
            <person name="May H.D."/>
            <person name="Norman R.S."/>
        </authorList>
    </citation>
    <scope>NUCLEOTIDE SEQUENCE [LARGE SCALE GENOMIC DNA]</scope>
    <source>
        <strain evidence="3 4">DSM 8238</strain>
    </source>
</reference>
<organism evidence="3 4">
    <name type="scientific">Acetobacterium fimetarium</name>
    <dbReference type="NCBI Taxonomy" id="52691"/>
    <lineage>
        <taxon>Bacteria</taxon>
        <taxon>Bacillati</taxon>
        <taxon>Bacillota</taxon>
        <taxon>Clostridia</taxon>
        <taxon>Eubacteriales</taxon>
        <taxon>Eubacteriaceae</taxon>
        <taxon>Acetobacterium</taxon>
    </lineage>
</organism>
<keyword evidence="4" id="KW-1185">Reference proteome</keyword>
<gene>
    <name evidence="3" type="ORF">GH808_01150</name>
</gene>
<proteinExistence type="predicted"/>
<feature type="compositionally biased region" description="Low complexity" evidence="1">
    <location>
        <begin position="181"/>
        <end position="191"/>
    </location>
</feature>
<protein>
    <submittedName>
        <fullName evidence="3">Uncharacterized protein</fullName>
    </submittedName>
</protein>
<keyword evidence="2" id="KW-0472">Membrane</keyword>
<evidence type="ECO:0000313" key="4">
    <source>
        <dbReference type="Proteomes" id="UP000603234"/>
    </source>
</evidence>
<evidence type="ECO:0000313" key="3">
    <source>
        <dbReference type="EMBL" id="MBC3803050.1"/>
    </source>
</evidence>
<dbReference type="Proteomes" id="UP000603234">
    <property type="component" value="Unassembled WGS sequence"/>
</dbReference>
<evidence type="ECO:0000256" key="1">
    <source>
        <dbReference type="SAM" id="MobiDB-lite"/>
    </source>
</evidence>
<accession>A0ABR6WRQ5</accession>
<dbReference type="RefSeq" id="WP_186840965.1">
    <property type="nucleotide sequence ID" value="NZ_WJBC01000001.1"/>
</dbReference>
<name>A0ABR6WRQ5_9FIRM</name>
<keyword evidence="2" id="KW-0812">Transmembrane</keyword>
<feature type="compositionally biased region" description="Basic residues" evidence="1">
    <location>
        <begin position="22"/>
        <end position="32"/>
    </location>
</feature>
<dbReference type="EMBL" id="WJBC01000001">
    <property type="protein sequence ID" value="MBC3803050.1"/>
    <property type="molecule type" value="Genomic_DNA"/>
</dbReference>